<gene>
    <name evidence="3" type="ORF">BGZ70_008440</name>
</gene>
<feature type="region of interest" description="Disordered" evidence="2">
    <location>
        <begin position="185"/>
        <end position="262"/>
    </location>
</feature>
<proteinExistence type="predicted"/>
<feature type="region of interest" description="Disordered" evidence="2">
    <location>
        <begin position="56"/>
        <end position="151"/>
    </location>
</feature>
<dbReference type="OrthoDB" id="10676965at2759"/>
<evidence type="ECO:0000256" key="2">
    <source>
        <dbReference type="SAM" id="MobiDB-lite"/>
    </source>
</evidence>
<evidence type="ECO:0000313" key="3">
    <source>
        <dbReference type="EMBL" id="KAF9960951.1"/>
    </source>
</evidence>
<protein>
    <submittedName>
        <fullName evidence="3">Uncharacterized protein</fullName>
    </submittedName>
</protein>
<feature type="compositionally biased region" description="Basic and acidic residues" evidence="2">
    <location>
        <begin position="64"/>
        <end position="83"/>
    </location>
</feature>
<keyword evidence="4" id="KW-1185">Reference proteome</keyword>
<dbReference type="EMBL" id="JAAAHY010000604">
    <property type="protein sequence ID" value="KAF9960951.1"/>
    <property type="molecule type" value="Genomic_DNA"/>
</dbReference>
<accession>A0A9P6J6P8</accession>
<organism evidence="3 4">
    <name type="scientific">Mortierella alpina</name>
    <name type="common">Oleaginous fungus</name>
    <name type="synonym">Mortierella renispora</name>
    <dbReference type="NCBI Taxonomy" id="64518"/>
    <lineage>
        <taxon>Eukaryota</taxon>
        <taxon>Fungi</taxon>
        <taxon>Fungi incertae sedis</taxon>
        <taxon>Mucoromycota</taxon>
        <taxon>Mortierellomycotina</taxon>
        <taxon>Mortierellomycetes</taxon>
        <taxon>Mortierellales</taxon>
        <taxon>Mortierellaceae</taxon>
        <taxon>Mortierella</taxon>
    </lineage>
</organism>
<feature type="compositionally biased region" description="Polar residues" evidence="2">
    <location>
        <begin position="235"/>
        <end position="262"/>
    </location>
</feature>
<comment type="caution">
    <text evidence="3">The sequence shown here is derived from an EMBL/GenBank/DDBJ whole genome shotgun (WGS) entry which is preliminary data.</text>
</comment>
<reference evidence="3" key="1">
    <citation type="journal article" date="2020" name="Fungal Divers.">
        <title>Resolving the Mortierellaceae phylogeny through synthesis of multi-gene phylogenetics and phylogenomics.</title>
        <authorList>
            <person name="Vandepol N."/>
            <person name="Liber J."/>
            <person name="Desiro A."/>
            <person name="Na H."/>
            <person name="Kennedy M."/>
            <person name="Barry K."/>
            <person name="Grigoriev I.V."/>
            <person name="Miller A.N."/>
            <person name="O'Donnell K."/>
            <person name="Stajich J.E."/>
            <person name="Bonito G."/>
        </authorList>
    </citation>
    <scope>NUCLEOTIDE SEQUENCE</scope>
    <source>
        <strain evidence="3">CK1249</strain>
    </source>
</reference>
<feature type="compositionally biased region" description="Basic and acidic residues" evidence="2">
    <location>
        <begin position="215"/>
        <end position="230"/>
    </location>
</feature>
<feature type="compositionally biased region" description="Basic and acidic residues" evidence="2">
    <location>
        <begin position="113"/>
        <end position="123"/>
    </location>
</feature>
<sequence length="285" mass="31282">MDPEQEVESLKARLTVCRQQLESNSRINTRSRKEALRNEIRSLELALAKALGVKDDDDADANADADHSSDVDRPHTSNIEDRTGGTSTPESAHLPHVASPGRSRSPSPSLEGPSKKPKLEREASFTPLMSTMHIADKEPSAAALSSSRVDDKEAELVRSALVDAGEDDLDLDALLKEQALMEQRLHDMKRQRDSSLSAPSSSFNTFSSSPSEAQSKLDRARQERMDEEMARIFSETESSSFDLATSPSKRTQPTNFASSSATKPVFPIFDKNAWAEKPRTSDLGV</sequence>
<evidence type="ECO:0000256" key="1">
    <source>
        <dbReference type="SAM" id="Coils"/>
    </source>
</evidence>
<keyword evidence="1" id="KW-0175">Coiled coil</keyword>
<name>A0A9P6J6P8_MORAP</name>
<feature type="non-terminal residue" evidence="3">
    <location>
        <position position="285"/>
    </location>
</feature>
<dbReference type="Proteomes" id="UP000738359">
    <property type="component" value="Unassembled WGS sequence"/>
</dbReference>
<feature type="compositionally biased region" description="Low complexity" evidence="2">
    <location>
        <begin position="194"/>
        <end position="211"/>
    </location>
</feature>
<feature type="compositionally biased region" description="Low complexity" evidence="2">
    <location>
        <begin position="99"/>
        <end position="112"/>
    </location>
</feature>
<dbReference type="AlphaFoldDB" id="A0A9P6J6P8"/>
<feature type="coiled-coil region" evidence="1">
    <location>
        <begin position="26"/>
        <end position="53"/>
    </location>
</feature>
<evidence type="ECO:0000313" key="4">
    <source>
        <dbReference type="Proteomes" id="UP000738359"/>
    </source>
</evidence>